<feature type="region of interest" description="Disordered" evidence="1">
    <location>
        <begin position="1"/>
        <end position="29"/>
    </location>
</feature>
<evidence type="ECO:0000313" key="3">
    <source>
        <dbReference type="Proteomes" id="UP000228934"/>
    </source>
</evidence>
<organism evidence="2 3">
    <name type="scientific">Aquarana catesbeiana</name>
    <name type="common">American bullfrog</name>
    <name type="synonym">Rana catesbeiana</name>
    <dbReference type="NCBI Taxonomy" id="8400"/>
    <lineage>
        <taxon>Eukaryota</taxon>
        <taxon>Metazoa</taxon>
        <taxon>Chordata</taxon>
        <taxon>Craniata</taxon>
        <taxon>Vertebrata</taxon>
        <taxon>Euteleostomi</taxon>
        <taxon>Amphibia</taxon>
        <taxon>Batrachia</taxon>
        <taxon>Anura</taxon>
        <taxon>Neobatrachia</taxon>
        <taxon>Ranoidea</taxon>
        <taxon>Ranidae</taxon>
        <taxon>Aquarana</taxon>
    </lineage>
</organism>
<feature type="compositionally biased region" description="Polar residues" evidence="1">
    <location>
        <begin position="1"/>
        <end position="12"/>
    </location>
</feature>
<evidence type="ECO:0000313" key="2">
    <source>
        <dbReference type="EMBL" id="PIO11224.1"/>
    </source>
</evidence>
<keyword evidence="3" id="KW-1185">Reference proteome</keyword>
<reference evidence="3" key="1">
    <citation type="journal article" date="2017" name="Nat. Commun.">
        <title>The North American bullfrog draft genome provides insight into hormonal regulation of long noncoding RNA.</title>
        <authorList>
            <person name="Hammond S.A."/>
            <person name="Warren R.L."/>
            <person name="Vandervalk B.P."/>
            <person name="Kucuk E."/>
            <person name="Khan H."/>
            <person name="Gibb E.A."/>
            <person name="Pandoh P."/>
            <person name="Kirk H."/>
            <person name="Zhao Y."/>
            <person name="Jones M."/>
            <person name="Mungall A.J."/>
            <person name="Coope R."/>
            <person name="Pleasance S."/>
            <person name="Moore R.A."/>
            <person name="Holt R.A."/>
            <person name="Round J.M."/>
            <person name="Ohora S."/>
            <person name="Walle B.V."/>
            <person name="Veldhoen N."/>
            <person name="Helbing C.C."/>
            <person name="Birol I."/>
        </authorList>
    </citation>
    <scope>NUCLEOTIDE SEQUENCE [LARGE SCALE GENOMIC DNA]</scope>
</reference>
<dbReference type="Proteomes" id="UP000228934">
    <property type="component" value="Unassembled WGS sequence"/>
</dbReference>
<dbReference type="AlphaFoldDB" id="A0A2G9Q6J5"/>
<evidence type="ECO:0000256" key="1">
    <source>
        <dbReference type="SAM" id="MobiDB-lite"/>
    </source>
</evidence>
<dbReference type="EMBL" id="KZ061236">
    <property type="protein sequence ID" value="PIO11224.1"/>
    <property type="molecule type" value="Genomic_DNA"/>
</dbReference>
<proteinExistence type="predicted"/>
<feature type="compositionally biased region" description="Acidic residues" evidence="1">
    <location>
        <begin position="13"/>
        <end position="22"/>
    </location>
</feature>
<sequence>MADTQQVRANYSNEEEEEESADLDTSRSRRRRFKATNMSFGEMLEMVDILKKADYDGKYGPYPNPNSRKAKIIAKVVKSLHWNFGVRRSKDQLQEAVVGPEIKRARAVPKDPESAAKK</sequence>
<gene>
    <name evidence="2" type="ORF">AB205_0103840</name>
</gene>
<name>A0A2G9Q6J5_AQUCT</name>
<protein>
    <submittedName>
        <fullName evidence="2">Uncharacterized protein</fullName>
    </submittedName>
</protein>
<accession>A0A2G9Q6J5</accession>